<comment type="similarity">
    <text evidence="1">Belongs to the UPF0225 family.</text>
</comment>
<evidence type="ECO:0000259" key="2">
    <source>
        <dbReference type="Pfam" id="PF17775"/>
    </source>
</evidence>
<feature type="domain" description="YchJ-like middle NTF2-like" evidence="2">
    <location>
        <begin position="40"/>
        <end position="134"/>
    </location>
</feature>
<dbReference type="Pfam" id="PF17775">
    <property type="entry name" value="YchJ_M-like"/>
    <property type="match status" value="1"/>
</dbReference>
<accession>A0ABY7ZIG9</accession>
<proteinExistence type="inferred from homology"/>
<dbReference type="RefSeq" id="WP_275028976.1">
    <property type="nucleotide sequence ID" value="NZ_CP118615.1"/>
</dbReference>
<dbReference type="InterPro" id="IPR023006">
    <property type="entry name" value="YchJ-like"/>
</dbReference>
<dbReference type="Proteomes" id="UP001219605">
    <property type="component" value="Chromosome"/>
</dbReference>
<organism evidence="3 4">
    <name type="scientific">Micromonospora cathayae</name>
    <dbReference type="NCBI Taxonomy" id="3028804"/>
    <lineage>
        <taxon>Bacteria</taxon>
        <taxon>Bacillati</taxon>
        <taxon>Actinomycetota</taxon>
        <taxon>Actinomycetes</taxon>
        <taxon>Micromonosporales</taxon>
        <taxon>Micromonosporaceae</taxon>
        <taxon>Micromonospora</taxon>
    </lineage>
</organism>
<evidence type="ECO:0000313" key="4">
    <source>
        <dbReference type="Proteomes" id="UP001219605"/>
    </source>
</evidence>
<dbReference type="SUPFAM" id="SSF54427">
    <property type="entry name" value="NTF2-like"/>
    <property type="match status" value="1"/>
</dbReference>
<gene>
    <name evidence="3" type="ORF">PVK37_19635</name>
</gene>
<evidence type="ECO:0000313" key="3">
    <source>
        <dbReference type="EMBL" id="WDZ82680.1"/>
    </source>
</evidence>
<dbReference type="Gene3D" id="3.10.450.50">
    <property type="match status" value="1"/>
</dbReference>
<reference evidence="3 4" key="1">
    <citation type="submission" date="2023-02" db="EMBL/GenBank/DDBJ databases">
        <authorList>
            <person name="Mo P."/>
        </authorList>
    </citation>
    <scope>NUCLEOTIDE SEQUENCE [LARGE SCALE GENOMIC DNA]</scope>
    <source>
        <strain evidence="3 4">HUAS 3</strain>
    </source>
</reference>
<dbReference type="PANTHER" id="PTHR33747:SF1">
    <property type="entry name" value="ADENYLATE CYCLASE-ASSOCIATED CAP C-TERMINAL DOMAIN-CONTAINING PROTEIN"/>
    <property type="match status" value="1"/>
</dbReference>
<evidence type="ECO:0000256" key="1">
    <source>
        <dbReference type="HAMAP-Rule" id="MF_00612"/>
    </source>
</evidence>
<dbReference type="EMBL" id="CP118615">
    <property type="protein sequence ID" value="WDZ82680.1"/>
    <property type="molecule type" value="Genomic_DNA"/>
</dbReference>
<keyword evidence="4" id="KW-1185">Reference proteome</keyword>
<dbReference type="SUPFAM" id="SSF103642">
    <property type="entry name" value="Sec-C motif"/>
    <property type="match status" value="1"/>
</dbReference>
<dbReference type="InterPro" id="IPR048469">
    <property type="entry name" value="YchJ-like_M"/>
</dbReference>
<protein>
    <recommendedName>
        <fullName evidence="1">UPF0225 protein PVK37_19635</fullName>
    </recommendedName>
</protein>
<sequence>MAKRGATRRTTDELACPCGSGQRYAPCCGRLHRGEADAGTAESLMRARFAAFAVRDTAYLLRSWDATTRPVALDLEPGTRWTRLEVLSTSGGGLFDATGTVEFRAHYRERGRVGTLHERSRFRRTDGRWFYLDGRTDPA</sequence>
<dbReference type="InterPro" id="IPR032710">
    <property type="entry name" value="NTF2-like_dom_sf"/>
</dbReference>
<dbReference type="HAMAP" id="MF_00612">
    <property type="entry name" value="UPF0225"/>
    <property type="match status" value="1"/>
</dbReference>
<name>A0ABY7ZIG9_9ACTN</name>
<dbReference type="PANTHER" id="PTHR33747">
    <property type="entry name" value="UPF0225 PROTEIN SCO1677"/>
    <property type="match status" value="1"/>
</dbReference>